<dbReference type="OrthoDB" id="2142040at2759"/>
<protein>
    <submittedName>
        <fullName evidence="1">(salmon louse) hypothetical protein</fullName>
    </submittedName>
</protein>
<dbReference type="EMBL" id="HG994585">
    <property type="protein sequence ID" value="CAF2976461.1"/>
    <property type="molecule type" value="Genomic_DNA"/>
</dbReference>
<name>A0A7R8CZJ1_LEPSM</name>
<accession>A0A7R8CZJ1</accession>
<sequence length="624" mass="70036">MRGASLFMDLIIKLFTLLLLGYDLLLPYYNLNVESHVINAKDITPISQISKGIKCWQCAAKKGGSKCPDNADIHFLPKMECLYDMDTQHGVLIFGKNTLMKHGATLGEQDAVSQTDVTKRIYLTLLINFYIDLVPSPVRGCTAVYKVTGDDDNYRNEHWIPTETFTMDQIGLADVYAKVFYAMLSPGEESNDNLIIRLMKDDLDTERLYTIKLYRGAGRAALLGGTRVFGERKPVETLLRSSTIIANIRSNEFTGYWIRIIQGQTIQFGRLNNAEPILEWTANLPYLNRLGFTSGRGGFVQLGCPSSLIPSEQTSSSFKFTNSEFLGIDINTCSDCISIHNSRCVYINSKATCQCKENYIPTFTSDDELNGCEKSTLASYIGDRCGSDIDCITIDNIVCFNYRCVCKIQYTASENKQSCDIREDLNGTLESLDIKPSFGSVSILKEVPSITISIDFEVVEDDEGVIRSSLEVRDDHRCLTDNDCDFAEFGLHSEEYASWTITVPKFQIPYVYRQTGTSLKTCQCPVGFTKSGNASNCISLRSSLTSDPASNLLNPDPMTYETCGRITTVIERNEWVPEEIISLDERIFGIANCRIVLFFAKLPKNIKQPGWCNCSFTPEQKDFR</sequence>
<dbReference type="AlphaFoldDB" id="A0A7R8CZJ1"/>
<evidence type="ECO:0000313" key="1">
    <source>
        <dbReference type="EMBL" id="CAF2976461.1"/>
    </source>
</evidence>
<keyword evidence="2" id="KW-1185">Reference proteome</keyword>
<dbReference type="InterPro" id="IPR009030">
    <property type="entry name" value="Growth_fac_rcpt_cys_sf"/>
</dbReference>
<gene>
    <name evidence="1" type="ORF">LSAA_11056</name>
</gene>
<reference evidence="1" key="1">
    <citation type="submission" date="2021-02" db="EMBL/GenBank/DDBJ databases">
        <authorList>
            <person name="Bekaert M."/>
        </authorList>
    </citation>
    <scope>NUCLEOTIDE SEQUENCE</scope>
    <source>
        <strain evidence="1">IoA-00</strain>
    </source>
</reference>
<evidence type="ECO:0000313" key="2">
    <source>
        <dbReference type="Proteomes" id="UP000675881"/>
    </source>
</evidence>
<dbReference type="SUPFAM" id="SSF57184">
    <property type="entry name" value="Growth factor receptor domain"/>
    <property type="match status" value="1"/>
</dbReference>
<dbReference type="Proteomes" id="UP000675881">
    <property type="component" value="Chromosome 6"/>
</dbReference>
<proteinExistence type="predicted"/>
<organism evidence="1 2">
    <name type="scientific">Lepeophtheirus salmonis</name>
    <name type="common">Salmon louse</name>
    <name type="synonym">Caligus salmonis</name>
    <dbReference type="NCBI Taxonomy" id="72036"/>
    <lineage>
        <taxon>Eukaryota</taxon>
        <taxon>Metazoa</taxon>
        <taxon>Ecdysozoa</taxon>
        <taxon>Arthropoda</taxon>
        <taxon>Crustacea</taxon>
        <taxon>Multicrustacea</taxon>
        <taxon>Hexanauplia</taxon>
        <taxon>Copepoda</taxon>
        <taxon>Siphonostomatoida</taxon>
        <taxon>Caligidae</taxon>
        <taxon>Lepeophtheirus</taxon>
    </lineage>
</organism>